<gene>
    <name evidence="1" type="ORF">Fmac_006912</name>
</gene>
<keyword evidence="2" id="KW-1185">Reference proteome</keyword>
<comment type="caution">
    <text evidence="1">The sequence shown here is derived from an EMBL/GenBank/DDBJ whole genome shotgun (WGS) entry which is preliminary data.</text>
</comment>
<dbReference type="EMBL" id="JBGMDY010000002">
    <property type="protein sequence ID" value="KAL2345627.1"/>
    <property type="molecule type" value="Genomic_DNA"/>
</dbReference>
<protein>
    <submittedName>
        <fullName evidence="1">Uncharacterized protein</fullName>
    </submittedName>
</protein>
<name>A0ABD1NBY1_9FABA</name>
<accession>A0ABD1NBY1</accession>
<sequence>MVPVEPITYDSVETFTQAIQYGALGQDPQHLQFPIALQEENSRQMNLLNRSTVGFVPRPENINDGSLSRWFPDTNPLLLFCDDGAETSNHSFFHNPTM</sequence>
<reference evidence="1 2" key="1">
    <citation type="submission" date="2024-08" db="EMBL/GenBank/DDBJ databases">
        <title>Insights into the chromosomal genome structure of Flemingia macrophylla.</title>
        <authorList>
            <person name="Ding Y."/>
            <person name="Zhao Y."/>
            <person name="Bi W."/>
            <person name="Wu M."/>
            <person name="Zhao G."/>
            <person name="Gong Y."/>
            <person name="Li W."/>
            <person name="Zhang P."/>
        </authorList>
    </citation>
    <scope>NUCLEOTIDE SEQUENCE [LARGE SCALE GENOMIC DNA]</scope>
    <source>
        <strain evidence="1">DYQJB</strain>
        <tissue evidence="1">Leaf</tissue>
    </source>
</reference>
<dbReference type="Proteomes" id="UP001603857">
    <property type="component" value="Unassembled WGS sequence"/>
</dbReference>
<dbReference type="AlphaFoldDB" id="A0ABD1NBY1"/>
<organism evidence="1 2">
    <name type="scientific">Flemingia macrophylla</name>
    <dbReference type="NCBI Taxonomy" id="520843"/>
    <lineage>
        <taxon>Eukaryota</taxon>
        <taxon>Viridiplantae</taxon>
        <taxon>Streptophyta</taxon>
        <taxon>Embryophyta</taxon>
        <taxon>Tracheophyta</taxon>
        <taxon>Spermatophyta</taxon>
        <taxon>Magnoliopsida</taxon>
        <taxon>eudicotyledons</taxon>
        <taxon>Gunneridae</taxon>
        <taxon>Pentapetalae</taxon>
        <taxon>rosids</taxon>
        <taxon>fabids</taxon>
        <taxon>Fabales</taxon>
        <taxon>Fabaceae</taxon>
        <taxon>Papilionoideae</taxon>
        <taxon>50 kb inversion clade</taxon>
        <taxon>NPAAA clade</taxon>
        <taxon>indigoferoid/millettioid clade</taxon>
        <taxon>Phaseoleae</taxon>
        <taxon>Flemingia</taxon>
    </lineage>
</organism>
<evidence type="ECO:0000313" key="2">
    <source>
        <dbReference type="Proteomes" id="UP001603857"/>
    </source>
</evidence>
<proteinExistence type="predicted"/>
<evidence type="ECO:0000313" key="1">
    <source>
        <dbReference type="EMBL" id="KAL2345627.1"/>
    </source>
</evidence>